<reference evidence="2" key="1">
    <citation type="journal article" date="2020" name="Stud. Mycol.">
        <title>101 Dothideomycetes genomes: a test case for predicting lifestyles and emergence of pathogens.</title>
        <authorList>
            <person name="Haridas S."/>
            <person name="Albert R."/>
            <person name="Binder M."/>
            <person name="Bloem J."/>
            <person name="Labutti K."/>
            <person name="Salamov A."/>
            <person name="Andreopoulos B."/>
            <person name="Baker S."/>
            <person name="Barry K."/>
            <person name="Bills G."/>
            <person name="Bluhm B."/>
            <person name="Cannon C."/>
            <person name="Castanera R."/>
            <person name="Culley D."/>
            <person name="Daum C."/>
            <person name="Ezra D."/>
            <person name="Gonzalez J."/>
            <person name="Henrissat B."/>
            <person name="Kuo A."/>
            <person name="Liang C."/>
            <person name="Lipzen A."/>
            <person name="Lutzoni F."/>
            <person name="Magnuson J."/>
            <person name="Mondo S."/>
            <person name="Nolan M."/>
            <person name="Ohm R."/>
            <person name="Pangilinan J."/>
            <person name="Park H.-J."/>
            <person name="Ramirez L."/>
            <person name="Alfaro M."/>
            <person name="Sun H."/>
            <person name="Tritt A."/>
            <person name="Yoshinaga Y."/>
            <person name="Zwiers L.-H."/>
            <person name="Turgeon B."/>
            <person name="Goodwin S."/>
            <person name="Spatafora J."/>
            <person name="Crous P."/>
            <person name="Grigoriev I."/>
        </authorList>
    </citation>
    <scope>NUCLEOTIDE SEQUENCE</scope>
    <source>
        <strain evidence="2">CBS 675.92</strain>
    </source>
</reference>
<evidence type="ECO:0000313" key="3">
    <source>
        <dbReference type="Proteomes" id="UP000800035"/>
    </source>
</evidence>
<keyword evidence="1" id="KW-1133">Transmembrane helix</keyword>
<gene>
    <name evidence="2" type="ORF">CC80DRAFT_257656</name>
</gene>
<dbReference type="AlphaFoldDB" id="A0A6A5TBI1"/>
<dbReference type="Proteomes" id="UP000800035">
    <property type="component" value="Unassembled WGS sequence"/>
</dbReference>
<dbReference type="EMBL" id="ML977035">
    <property type="protein sequence ID" value="KAF1949640.1"/>
    <property type="molecule type" value="Genomic_DNA"/>
</dbReference>
<accession>A0A6A5TBI1</accession>
<feature type="transmembrane region" description="Helical" evidence="1">
    <location>
        <begin position="83"/>
        <end position="101"/>
    </location>
</feature>
<organism evidence="2 3">
    <name type="scientific">Byssothecium circinans</name>
    <dbReference type="NCBI Taxonomy" id="147558"/>
    <lineage>
        <taxon>Eukaryota</taxon>
        <taxon>Fungi</taxon>
        <taxon>Dikarya</taxon>
        <taxon>Ascomycota</taxon>
        <taxon>Pezizomycotina</taxon>
        <taxon>Dothideomycetes</taxon>
        <taxon>Pleosporomycetidae</taxon>
        <taxon>Pleosporales</taxon>
        <taxon>Massarineae</taxon>
        <taxon>Massarinaceae</taxon>
        <taxon>Byssothecium</taxon>
    </lineage>
</organism>
<keyword evidence="3" id="KW-1185">Reference proteome</keyword>
<sequence length="112" mass="12379">MPAQPRPLARGVFGMVWRDRADAWLCLYMCKLPAWTRPVYSPLSSMVGLWHATSASTRSRGISRGSRTTAASRPHIRKRGGKWAFINAFCAGIVQYFMLYGEDAPGGCVVEG</sequence>
<name>A0A6A5TBI1_9PLEO</name>
<protein>
    <submittedName>
        <fullName evidence="2">Uncharacterized protein</fullName>
    </submittedName>
</protein>
<evidence type="ECO:0000313" key="2">
    <source>
        <dbReference type="EMBL" id="KAF1949640.1"/>
    </source>
</evidence>
<proteinExistence type="predicted"/>
<keyword evidence="1" id="KW-0812">Transmembrane</keyword>
<keyword evidence="1" id="KW-0472">Membrane</keyword>
<evidence type="ECO:0000256" key="1">
    <source>
        <dbReference type="SAM" id="Phobius"/>
    </source>
</evidence>